<protein>
    <submittedName>
        <fullName evidence="1">Uncharacterized protein</fullName>
    </submittedName>
</protein>
<accession>A0A9P0EB90</accession>
<evidence type="ECO:0000313" key="1">
    <source>
        <dbReference type="EMBL" id="CAH1391744.1"/>
    </source>
</evidence>
<dbReference type="EMBL" id="OV725077">
    <property type="protein sequence ID" value="CAH1391744.1"/>
    <property type="molecule type" value="Genomic_DNA"/>
</dbReference>
<dbReference type="OrthoDB" id="10501664at2759"/>
<evidence type="ECO:0000313" key="2">
    <source>
        <dbReference type="Proteomes" id="UP001152798"/>
    </source>
</evidence>
<name>A0A9P0EB90_NEZVI</name>
<reference evidence="1" key="1">
    <citation type="submission" date="2022-01" db="EMBL/GenBank/DDBJ databases">
        <authorList>
            <person name="King R."/>
        </authorList>
    </citation>
    <scope>NUCLEOTIDE SEQUENCE</scope>
</reference>
<sequence>MPAPHCAPRRPSRRWGAAAGTRGWWRSPATAAGSGCATPTLDQLTSDASNDPEEAEEELYTLMYYANDVVLSLLMNACKLKYG</sequence>
<keyword evidence="2" id="KW-1185">Reference proteome</keyword>
<gene>
    <name evidence="1" type="ORF">NEZAVI_LOCUS2694</name>
</gene>
<organism evidence="1 2">
    <name type="scientific">Nezara viridula</name>
    <name type="common">Southern green stink bug</name>
    <name type="synonym">Cimex viridulus</name>
    <dbReference type="NCBI Taxonomy" id="85310"/>
    <lineage>
        <taxon>Eukaryota</taxon>
        <taxon>Metazoa</taxon>
        <taxon>Ecdysozoa</taxon>
        <taxon>Arthropoda</taxon>
        <taxon>Hexapoda</taxon>
        <taxon>Insecta</taxon>
        <taxon>Pterygota</taxon>
        <taxon>Neoptera</taxon>
        <taxon>Paraneoptera</taxon>
        <taxon>Hemiptera</taxon>
        <taxon>Heteroptera</taxon>
        <taxon>Panheteroptera</taxon>
        <taxon>Pentatomomorpha</taxon>
        <taxon>Pentatomoidea</taxon>
        <taxon>Pentatomidae</taxon>
        <taxon>Pentatominae</taxon>
        <taxon>Nezara</taxon>
    </lineage>
</organism>
<proteinExistence type="predicted"/>
<dbReference type="Proteomes" id="UP001152798">
    <property type="component" value="Chromosome 1"/>
</dbReference>
<dbReference type="AlphaFoldDB" id="A0A9P0EB90"/>